<dbReference type="Proteomes" id="UP001194696">
    <property type="component" value="Unassembled WGS sequence"/>
</dbReference>
<evidence type="ECO:0000256" key="5">
    <source>
        <dbReference type="ARBA" id="ARBA00023136"/>
    </source>
</evidence>
<evidence type="ECO:0000256" key="4">
    <source>
        <dbReference type="ARBA" id="ARBA00022989"/>
    </source>
</evidence>
<evidence type="ECO:0000256" key="1">
    <source>
        <dbReference type="ARBA" id="ARBA00004479"/>
    </source>
</evidence>
<comment type="subcellular location">
    <subcellularLocation>
        <location evidence="1">Membrane</location>
        <topology evidence="1">Single-pass type I membrane protein</topology>
    </subcellularLocation>
</comment>
<keyword evidence="5 11" id="KW-0472">Membrane</keyword>
<feature type="domain" description="C-type lectin" evidence="12">
    <location>
        <begin position="405"/>
        <end position="475"/>
    </location>
</feature>
<dbReference type="PROSITE" id="PS50041">
    <property type="entry name" value="C_TYPE_LECTIN_2"/>
    <property type="match status" value="1"/>
</dbReference>
<dbReference type="PANTHER" id="PTHR35518">
    <property type="entry name" value="MAINTENANCE OF TELOMOERE CAPPING"/>
    <property type="match status" value="1"/>
</dbReference>
<evidence type="ECO:0000256" key="2">
    <source>
        <dbReference type="ARBA" id="ARBA00022692"/>
    </source>
</evidence>
<dbReference type="InterPro" id="IPR016187">
    <property type="entry name" value="CTDL_fold"/>
</dbReference>
<evidence type="ECO:0000256" key="10">
    <source>
        <dbReference type="SAM" id="MobiDB-lite"/>
    </source>
</evidence>
<feature type="compositionally biased region" description="Polar residues" evidence="10">
    <location>
        <begin position="629"/>
        <end position="638"/>
    </location>
</feature>
<keyword evidence="4 11" id="KW-1133">Transmembrane helix</keyword>
<evidence type="ECO:0000313" key="13">
    <source>
        <dbReference type="EMBL" id="KAG0291309.1"/>
    </source>
</evidence>
<keyword evidence="14" id="KW-1185">Reference proteome</keyword>
<feature type="region of interest" description="Disordered" evidence="10">
    <location>
        <begin position="573"/>
        <end position="644"/>
    </location>
</feature>
<evidence type="ECO:0000256" key="7">
    <source>
        <dbReference type="ARBA" id="ARBA00037703"/>
    </source>
</evidence>
<evidence type="ECO:0000256" key="9">
    <source>
        <dbReference type="ARBA" id="ARBA00039865"/>
    </source>
</evidence>
<keyword evidence="3" id="KW-0732">Signal</keyword>
<accession>A0ABQ7K5H3</accession>
<feature type="region of interest" description="Disordered" evidence="10">
    <location>
        <begin position="182"/>
        <end position="216"/>
    </location>
</feature>
<reference evidence="13 14" key="1">
    <citation type="journal article" date="2020" name="Fungal Divers.">
        <title>Resolving the Mortierellaceae phylogeny through synthesis of multi-gene phylogenetics and phylogenomics.</title>
        <authorList>
            <person name="Vandepol N."/>
            <person name="Liber J."/>
            <person name="Desiro A."/>
            <person name="Na H."/>
            <person name="Kennedy M."/>
            <person name="Barry K."/>
            <person name="Grigoriev I.V."/>
            <person name="Miller A.N."/>
            <person name="O'Donnell K."/>
            <person name="Stajich J.E."/>
            <person name="Bonito G."/>
        </authorList>
    </citation>
    <scope>NUCLEOTIDE SEQUENCE [LARGE SCALE GENOMIC DNA]</scope>
    <source>
        <strain evidence="13 14">AD045</strain>
    </source>
</reference>
<feature type="compositionally biased region" description="Pro residues" evidence="10">
    <location>
        <begin position="190"/>
        <end position="216"/>
    </location>
</feature>
<name>A0ABQ7K5H3_9FUNG</name>
<evidence type="ECO:0000256" key="3">
    <source>
        <dbReference type="ARBA" id="ARBA00022729"/>
    </source>
</evidence>
<dbReference type="Pfam" id="PF25506">
    <property type="entry name" value="TIM-barrel_MTC6"/>
    <property type="match status" value="1"/>
</dbReference>
<dbReference type="InterPro" id="IPR057530">
    <property type="entry name" value="TIM-barrel_MTC6"/>
</dbReference>
<sequence>MEEGPDTSPTVHKRASPLENKSRNSPKVTSANNITKPNHNSNQKGAEAKNKDNASHAREWFRKKKRPVRPPIKPKSSGINGQQPMASDGTGSSNRATSRYAALHHLHRGAPHRLAMSKGIVASYNPAAAGAADQTVDGITCSSGEDIVLLLQALESWIDLTKKEELEDVLLIILNLNELNNNSLGSRPTTTPPPPTPTTATPAPPPGATLPPATPPPISNAEFFGQIKSPNTNRTINELAVNNMVSLRQLFIDAFPQLIYTPNLLEIDRADIEASWWKNGAIGSDYYNTSRNPITKKLEAPTGWPTSLYLRSEAQRRIVIGIGANNLAANSTYNITDDYATFHQQEVMGPSMTNSSLLQVSSTLSKDACSLPVPGVLQYPTGSEENYTHLAELRSSAGNITNDVIWSFASMADNDMLPWNFLTGRAVTAMTIWSWDLNQPPDELMRDRSHRCGAMKSNGRWVVQDCNDKLPVACRKIDTSSQWMIYEKGAGNYKEVTCPEGYKFDVPRTARENQILYSAIQAYWNTTASASPSSVPPHSLSLGGQVGEKYASSLKPVLSRLTEAFTGAFKHLKEREDSARSIQPRRIIENNDDDEDDENEEDSRDARANNDLKAQSVSDEQHQQQQQQTSGGRNSTSVRESKAEPTIMGESDILIGGGVIWIDISSWQTAGCWVPGGSTGLCPYQEPDNTVALQEIIKVSAIGGVITLVLVVLFLYVKFRRNRRLRKASRRRADVRCKILLTEVETVPA</sequence>
<feature type="compositionally biased region" description="Polar residues" evidence="10">
    <location>
        <begin position="23"/>
        <end position="44"/>
    </location>
</feature>
<feature type="compositionally biased region" description="Basic and acidic residues" evidence="10">
    <location>
        <begin position="46"/>
        <end position="60"/>
    </location>
</feature>
<evidence type="ECO:0000256" key="6">
    <source>
        <dbReference type="ARBA" id="ARBA00023180"/>
    </source>
</evidence>
<keyword evidence="2 11" id="KW-0812">Transmembrane</keyword>
<protein>
    <recommendedName>
        <fullName evidence="9">Maintenance of telomere capping protein 6</fullName>
    </recommendedName>
</protein>
<comment type="caution">
    <text evidence="13">The sequence shown here is derived from an EMBL/GenBank/DDBJ whole genome shotgun (WGS) entry which is preliminary data.</text>
</comment>
<evidence type="ECO:0000256" key="11">
    <source>
        <dbReference type="SAM" id="Phobius"/>
    </source>
</evidence>
<dbReference type="PANTHER" id="PTHR35518:SF2">
    <property type="entry name" value="MAINTENANCE OF TELOMERE CAPPING PROTEIN 6"/>
    <property type="match status" value="1"/>
</dbReference>
<dbReference type="InterPro" id="IPR051008">
    <property type="entry name" value="Telomere_Capping_Maintenance"/>
</dbReference>
<feature type="transmembrane region" description="Helical" evidence="11">
    <location>
        <begin position="696"/>
        <end position="717"/>
    </location>
</feature>
<dbReference type="EMBL" id="JAAAIM010000248">
    <property type="protein sequence ID" value="KAG0291309.1"/>
    <property type="molecule type" value="Genomic_DNA"/>
</dbReference>
<dbReference type="Gene3D" id="3.10.100.10">
    <property type="entry name" value="Mannose-Binding Protein A, subunit A"/>
    <property type="match status" value="1"/>
</dbReference>
<proteinExistence type="inferred from homology"/>
<gene>
    <name evidence="13" type="ORF">BGZ96_005302</name>
</gene>
<dbReference type="InterPro" id="IPR016186">
    <property type="entry name" value="C-type_lectin-like/link_sf"/>
</dbReference>
<evidence type="ECO:0000313" key="14">
    <source>
        <dbReference type="Proteomes" id="UP001194696"/>
    </source>
</evidence>
<dbReference type="InterPro" id="IPR001304">
    <property type="entry name" value="C-type_lectin-like"/>
</dbReference>
<keyword evidence="6" id="KW-0325">Glycoprotein</keyword>
<feature type="region of interest" description="Disordered" evidence="10">
    <location>
        <begin position="1"/>
        <end position="95"/>
    </location>
</feature>
<organism evidence="13 14">
    <name type="scientific">Linnemannia gamsii</name>
    <dbReference type="NCBI Taxonomy" id="64522"/>
    <lineage>
        <taxon>Eukaryota</taxon>
        <taxon>Fungi</taxon>
        <taxon>Fungi incertae sedis</taxon>
        <taxon>Mucoromycota</taxon>
        <taxon>Mortierellomycotina</taxon>
        <taxon>Mortierellomycetes</taxon>
        <taxon>Mortierellales</taxon>
        <taxon>Mortierellaceae</taxon>
        <taxon>Linnemannia</taxon>
    </lineage>
</organism>
<feature type="compositionally biased region" description="Polar residues" evidence="10">
    <location>
        <begin position="77"/>
        <end position="95"/>
    </location>
</feature>
<dbReference type="SUPFAM" id="SSF56436">
    <property type="entry name" value="C-type lectin-like"/>
    <property type="match status" value="1"/>
</dbReference>
<evidence type="ECO:0000259" key="12">
    <source>
        <dbReference type="PROSITE" id="PS50041"/>
    </source>
</evidence>
<comment type="function">
    <text evidence="7">May be involved in telomere capping.</text>
</comment>
<evidence type="ECO:0000256" key="8">
    <source>
        <dbReference type="ARBA" id="ARBA00038159"/>
    </source>
</evidence>
<feature type="compositionally biased region" description="Acidic residues" evidence="10">
    <location>
        <begin position="590"/>
        <end position="603"/>
    </location>
</feature>
<comment type="similarity">
    <text evidence="8">Belongs to the MTC6 family.</text>
</comment>